<name>A0ABT9EKL6_9SPHN</name>
<evidence type="ECO:0000256" key="9">
    <source>
        <dbReference type="ARBA" id="ARBA00023136"/>
    </source>
</evidence>
<keyword evidence="10 11" id="KW-0998">Cell outer membrane</keyword>
<dbReference type="SUPFAM" id="SSF56935">
    <property type="entry name" value="Porins"/>
    <property type="match status" value="1"/>
</dbReference>
<dbReference type="RefSeq" id="WP_305173223.1">
    <property type="nucleotide sequence ID" value="NZ_JAUUDS010000004.1"/>
</dbReference>
<dbReference type="PANTHER" id="PTHR32552">
    <property type="entry name" value="FERRICHROME IRON RECEPTOR-RELATED"/>
    <property type="match status" value="1"/>
</dbReference>
<feature type="domain" description="TonB-dependent receptor plug" evidence="16">
    <location>
        <begin position="79"/>
        <end position="186"/>
    </location>
</feature>
<feature type="domain" description="TonB-dependent receptor-like beta-barrel" evidence="15">
    <location>
        <begin position="392"/>
        <end position="918"/>
    </location>
</feature>
<feature type="region of interest" description="Disordered" evidence="13">
    <location>
        <begin position="41"/>
        <end position="60"/>
    </location>
</feature>
<evidence type="ECO:0000256" key="3">
    <source>
        <dbReference type="ARBA" id="ARBA00022452"/>
    </source>
</evidence>
<evidence type="ECO:0000256" key="11">
    <source>
        <dbReference type="PROSITE-ProRule" id="PRU01360"/>
    </source>
</evidence>
<evidence type="ECO:0000313" key="18">
    <source>
        <dbReference type="Proteomes" id="UP001230685"/>
    </source>
</evidence>
<evidence type="ECO:0000259" key="15">
    <source>
        <dbReference type="Pfam" id="PF00593"/>
    </source>
</evidence>
<keyword evidence="8 12" id="KW-0798">TonB box</keyword>
<comment type="caution">
    <text evidence="17">The sequence shown here is derived from an EMBL/GenBank/DDBJ whole genome shotgun (WGS) entry which is preliminary data.</text>
</comment>
<comment type="subcellular location">
    <subcellularLocation>
        <location evidence="1 11">Cell outer membrane</location>
        <topology evidence="1 11">Multi-pass membrane protein</topology>
    </subcellularLocation>
</comment>
<evidence type="ECO:0000256" key="7">
    <source>
        <dbReference type="ARBA" id="ARBA00023065"/>
    </source>
</evidence>
<protein>
    <submittedName>
        <fullName evidence="17">TonB-dependent receptor</fullName>
    </submittedName>
</protein>
<evidence type="ECO:0000313" key="17">
    <source>
        <dbReference type="EMBL" id="MDP1027512.1"/>
    </source>
</evidence>
<reference evidence="17 18" key="1">
    <citation type="submission" date="2023-07" db="EMBL/GenBank/DDBJ databases">
        <authorList>
            <person name="Kim M.K."/>
        </authorList>
    </citation>
    <scope>NUCLEOTIDE SEQUENCE [LARGE SCALE GENOMIC DNA]</scope>
    <source>
        <strain evidence="17 18">KR1UV-12</strain>
    </source>
</reference>
<dbReference type="PROSITE" id="PS52016">
    <property type="entry name" value="TONB_DEPENDENT_REC_3"/>
    <property type="match status" value="1"/>
</dbReference>
<evidence type="ECO:0000256" key="1">
    <source>
        <dbReference type="ARBA" id="ARBA00004571"/>
    </source>
</evidence>
<evidence type="ECO:0000256" key="6">
    <source>
        <dbReference type="ARBA" id="ARBA00023004"/>
    </source>
</evidence>
<evidence type="ECO:0000256" key="2">
    <source>
        <dbReference type="ARBA" id="ARBA00022448"/>
    </source>
</evidence>
<accession>A0ABT9EKL6</accession>
<dbReference type="Proteomes" id="UP001230685">
    <property type="component" value="Unassembled WGS sequence"/>
</dbReference>
<keyword evidence="18" id="KW-1185">Reference proteome</keyword>
<keyword evidence="17" id="KW-0675">Receptor</keyword>
<evidence type="ECO:0000259" key="16">
    <source>
        <dbReference type="Pfam" id="PF07715"/>
    </source>
</evidence>
<dbReference type="InterPro" id="IPR039426">
    <property type="entry name" value="TonB-dep_rcpt-like"/>
</dbReference>
<dbReference type="Pfam" id="PF00593">
    <property type="entry name" value="TonB_dep_Rec_b-barrel"/>
    <property type="match status" value="1"/>
</dbReference>
<evidence type="ECO:0000256" key="4">
    <source>
        <dbReference type="ARBA" id="ARBA00022496"/>
    </source>
</evidence>
<dbReference type="PANTHER" id="PTHR32552:SF81">
    <property type="entry name" value="TONB-DEPENDENT OUTER MEMBRANE RECEPTOR"/>
    <property type="match status" value="1"/>
</dbReference>
<comment type="similarity">
    <text evidence="11 12">Belongs to the TonB-dependent receptor family.</text>
</comment>
<dbReference type="InterPro" id="IPR000531">
    <property type="entry name" value="Beta-barrel_TonB"/>
</dbReference>
<dbReference type="InterPro" id="IPR012910">
    <property type="entry name" value="Plug_dom"/>
</dbReference>
<dbReference type="InterPro" id="IPR036942">
    <property type="entry name" value="Beta-barrel_TonB_sf"/>
</dbReference>
<keyword evidence="6" id="KW-0408">Iron</keyword>
<evidence type="ECO:0000256" key="5">
    <source>
        <dbReference type="ARBA" id="ARBA00022692"/>
    </source>
</evidence>
<keyword evidence="14" id="KW-0732">Signal</keyword>
<sequence>MRLTAQLLSAAATLALAAPALAQEPTPTTGAERQVPSQATANGAVQAGTPGAGDAAVSEQQGATAGDIIVTATRRASPLSDVPIAVSAVTQESLQNSGANDIRSLNQLAPSLLVSSTGSEANASARIRGIGTVGDNPGLESSVATFIDGVYRSRTGVGLNELGEIERIEVLRGPQGTLFGRNASAGLINIVTRSPEFKFGGVGEATYGNYDNLRLVGGLTGPLIGDTVAFRVDGVYNKRDGFYRNVTAASGSESRVNNRDRYFVRGQLLFKPNDRMSLRLIGDYTYRNESCCGAVYYSQRETQVPTGTTVTQNANGSTTNASGAYQFNASNRIVDILRRQGAVYPLAGVQADPFSREVAITPGQTYRNKTKDYGGSSQFDLDLGAAKLTSITAYREYKSGNAGDVDYTNVDLTHRAGDGKAYRQFHTFTQEVRLNGSAFGGKLDWLVGGFYSKEELKLSDNIVFGSQYGQFAACRLVATLNPNVALQNQNASGCLSAAGRATLTSNAVFGANLGAAVLGGLDRLSGTVTNGVRTGGVNNVGDSGSIYRQNSENYAFFTHNIINVTDTLSVTLGLRYTHEQKDFRASFNNNNTVCPIQQANLSPLIANAAIPAAARQYIAGIVTLSCTGNSSSTLNALNPRDSFKDGEFTGTAVVSWKPTPQLMTYASYAKGYKAGGYNLDRSDLGGPNGVFSPRSNADASGLRFDAEKVNAYEVGAKLNIRGAFNLNVAAFRQEFTDFQLNTFNGSIFVVQNIQGCSNDLAGADRDNAPAVPGTGSCAGNADKPGVISQGVELEATMNPARNFTVSAGYTYADTHFRNNLVGSSSGEALDPALFLLPGSSMSNAPKHVVTTSWAWTPDIGSNGMSALFYVDSRLTSDYNTGSDLAPEKKQDGYALVNARIGLRGRDQLWAIEFWAQNLLNKDYIQVAFNTPFQGAGSIANTQAFGSTSNALYSAFLAEPRTYGVTLRSRF</sequence>
<evidence type="ECO:0000256" key="8">
    <source>
        <dbReference type="ARBA" id="ARBA00023077"/>
    </source>
</evidence>
<gene>
    <name evidence="17" type="ORF">Q5H91_09835</name>
</gene>
<dbReference type="InterPro" id="IPR037066">
    <property type="entry name" value="Plug_dom_sf"/>
</dbReference>
<dbReference type="Pfam" id="PF07715">
    <property type="entry name" value="Plug"/>
    <property type="match status" value="1"/>
</dbReference>
<evidence type="ECO:0000256" key="14">
    <source>
        <dbReference type="SAM" id="SignalP"/>
    </source>
</evidence>
<keyword evidence="2 11" id="KW-0813">Transport</keyword>
<keyword evidence="3 11" id="KW-1134">Transmembrane beta strand</keyword>
<keyword evidence="7" id="KW-0406">Ion transport</keyword>
<keyword evidence="5 11" id="KW-0812">Transmembrane</keyword>
<evidence type="ECO:0000256" key="12">
    <source>
        <dbReference type="RuleBase" id="RU003357"/>
    </source>
</evidence>
<dbReference type="Gene3D" id="2.170.130.10">
    <property type="entry name" value="TonB-dependent receptor, plug domain"/>
    <property type="match status" value="1"/>
</dbReference>
<evidence type="ECO:0000256" key="10">
    <source>
        <dbReference type="ARBA" id="ARBA00023237"/>
    </source>
</evidence>
<evidence type="ECO:0000256" key="13">
    <source>
        <dbReference type="SAM" id="MobiDB-lite"/>
    </source>
</evidence>
<feature type="signal peptide" evidence="14">
    <location>
        <begin position="1"/>
        <end position="22"/>
    </location>
</feature>
<keyword evidence="9 11" id="KW-0472">Membrane</keyword>
<keyword evidence="4" id="KW-0410">Iron transport</keyword>
<dbReference type="Gene3D" id="2.40.170.20">
    <property type="entry name" value="TonB-dependent receptor, beta-barrel domain"/>
    <property type="match status" value="1"/>
</dbReference>
<organism evidence="17 18">
    <name type="scientific">Sphingomonas aurea</name>
    <dbReference type="NCBI Taxonomy" id="3063994"/>
    <lineage>
        <taxon>Bacteria</taxon>
        <taxon>Pseudomonadati</taxon>
        <taxon>Pseudomonadota</taxon>
        <taxon>Alphaproteobacteria</taxon>
        <taxon>Sphingomonadales</taxon>
        <taxon>Sphingomonadaceae</taxon>
        <taxon>Sphingomonas</taxon>
    </lineage>
</organism>
<feature type="chain" id="PRO_5045723647" evidence="14">
    <location>
        <begin position="23"/>
        <end position="970"/>
    </location>
</feature>
<proteinExistence type="inferred from homology"/>
<dbReference type="EMBL" id="JAUUDS010000004">
    <property type="protein sequence ID" value="MDP1027512.1"/>
    <property type="molecule type" value="Genomic_DNA"/>
</dbReference>